<keyword evidence="2" id="KW-1185">Reference proteome</keyword>
<dbReference type="RefSeq" id="XP_066720563.1">
    <property type="nucleotide sequence ID" value="XM_066852422.1"/>
</dbReference>
<gene>
    <name evidence="1" type="ORF">PG994_001013</name>
</gene>
<sequence length="243" mass="26193">MAGSNDKNAEKFRLCYFADAYYGSHPGWTAGDIPPTVFEVPHEPDSRFVLTLEVKTSLSGPNADTSFCIGQRGEKEDGAALTGYIDAAFVLTERAAVPPPGGPWTEITTEAVYSQQLTHRHDESDYANMMARLRDDAPAAHARGVLFGAANTNPSAGDMIGIVAQVEYKLLGLLYRAVGNGGKDETGEVVGSTSVDGLEKDFNACMTPFTYEVYLDVLSGAIDRLRAMCQDYENQDSTAEGTE</sequence>
<dbReference type="Proteomes" id="UP001480595">
    <property type="component" value="Unassembled WGS sequence"/>
</dbReference>
<accession>A0ABR1WR73</accession>
<evidence type="ECO:0000313" key="1">
    <source>
        <dbReference type="EMBL" id="KAK8086039.1"/>
    </source>
</evidence>
<reference evidence="1 2" key="1">
    <citation type="submission" date="2023-01" db="EMBL/GenBank/DDBJ databases">
        <title>Analysis of 21 Apiospora genomes using comparative genomics revels a genus with tremendous synthesis potential of carbohydrate active enzymes and secondary metabolites.</title>
        <authorList>
            <person name="Sorensen T."/>
        </authorList>
    </citation>
    <scope>NUCLEOTIDE SEQUENCE [LARGE SCALE GENOMIC DNA]</scope>
    <source>
        <strain evidence="1 2">CBS 135458</strain>
    </source>
</reference>
<evidence type="ECO:0000313" key="2">
    <source>
        <dbReference type="Proteomes" id="UP001480595"/>
    </source>
</evidence>
<organism evidence="1 2">
    <name type="scientific">Apiospora phragmitis</name>
    <dbReference type="NCBI Taxonomy" id="2905665"/>
    <lineage>
        <taxon>Eukaryota</taxon>
        <taxon>Fungi</taxon>
        <taxon>Dikarya</taxon>
        <taxon>Ascomycota</taxon>
        <taxon>Pezizomycotina</taxon>
        <taxon>Sordariomycetes</taxon>
        <taxon>Xylariomycetidae</taxon>
        <taxon>Amphisphaeriales</taxon>
        <taxon>Apiosporaceae</taxon>
        <taxon>Apiospora</taxon>
    </lineage>
</organism>
<dbReference type="GeneID" id="92085485"/>
<dbReference type="EMBL" id="JAQQWL010000002">
    <property type="protein sequence ID" value="KAK8086039.1"/>
    <property type="molecule type" value="Genomic_DNA"/>
</dbReference>
<name>A0ABR1WR73_9PEZI</name>
<protein>
    <submittedName>
        <fullName evidence="1">Uncharacterized protein</fullName>
    </submittedName>
</protein>
<proteinExistence type="predicted"/>
<comment type="caution">
    <text evidence="1">The sequence shown here is derived from an EMBL/GenBank/DDBJ whole genome shotgun (WGS) entry which is preliminary data.</text>
</comment>